<feature type="compositionally biased region" description="Basic and acidic residues" evidence="1">
    <location>
        <begin position="10"/>
        <end position="22"/>
    </location>
</feature>
<evidence type="ECO:0000313" key="6">
    <source>
        <dbReference type="Proteomes" id="UP000288711"/>
    </source>
</evidence>
<sequence length="186" mass="20952">MGDVDITGEDAGRGKDRQGNRRSFRDIRHEQHAIVRQELLDRFGENGRIDAHEDPIRWRRTLRTNPVIGPVYRAVVAVLGLLLIIAGIPMVPLVGPGWAVIFIGLFVWSTEFIWARRVTQFVKAEVKAFEQYTRALPWKAKIPMLLLSAAFGWLCFYLALLITGVPGWTPDAVEELVLQVPGLQPA</sequence>
<evidence type="ECO:0000256" key="2">
    <source>
        <dbReference type="SAM" id="Phobius"/>
    </source>
</evidence>
<dbReference type="RefSeq" id="WP_007925047.1">
    <property type="nucleotide sequence ID" value="NZ_ALWX01000012.1"/>
</dbReference>
<reference evidence="4" key="3">
    <citation type="submission" date="2017-11" db="EMBL/GenBank/DDBJ databases">
        <authorList>
            <person name="Seuylemezian A."/>
            <person name="Cooper K."/>
            <person name="Vaishampayan P."/>
        </authorList>
    </citation>
    <scope>NUCLEOTIDE SEQUENCE</scope>
    <source>
        <strain evidence="4">PVAS-1</strain>
    </source>
</reference>
<protein>
    <submittedName>
        <fullName evidence="4">TIGR02611 family protein</fullName>
    </submittedName>
</protein>
<gene>
    <name evidence="3" type="ORF">B277_03213</name>
    <name evidence="4" type="ORF">CWN80_08175</name>
</gene>
<dbReference type="Pfam" id="PF09656">
    <property type="entry name" value="PGPGW"/>
    <property type="match status" value="1"/>
</dbReference>
<evidence type="ECO:0000313" key="5">
    <source>
        <dbReference type="Proteomes" id="UP000004474"/>
    </source>
</evidence>
<proteinExistence type="predicted"/>
<dbReference type="eggNOG" id="ENOG5032ZIV">
    <property type="taxonomic scope" value="Bacteria"/>
</dbReference>
<dbReference type="PATRIC" id="fig|1210046.3.peg.618"/>
<keyword evidence="2" id="KW-0472">Membrane</keyword>
<keyword evidence="2" id="KW-1133">Transmembrane helix</keyword>
<organism evidence="3 5">
    <name type="scientific">Janibacter hoylei PVAS-1</name>
    <dbReference type="NCBI Taxonomy" id="1210046"/>
    <lineage>
        <taxon>Bacteria</taxon>
        <taxon>Bacillati</taxon>
        <taxon>Actinomycetota</taxon>
        <taxon>Actinomycetes</taxon>
        <taxon>Micrococcales</taxon>
        <taxon>Intrasporangiaceae</taxon>
        <taxon>Janibacter</taxon>
    </lineage>
</organism>
<evidence type="ECO:0000313" key="3">
    <source>
        <dbReference type="EMBL" id="EKA62245.1"/>
    </source>
</evidence>
<dbReference type="EMBL" id="ALWX01000012">
    <property type="protein sequence ID" value="EKA62245.1"/>
    <property type="molecule type" value="Genomic_DNA"/>
</dbReference>
<feature type="transmembrane region" description="Helical" evidence="2">
    <location>
        <begin position="144"/>
        <end position="168"/>
    </location>
</feature>
<feature type="transmembrane region" description="Helical" evidence="2">
    <location>
        <begin position="97"/>
        <end position="115"/>
    </location>
</feature>
<dbReference type="InterPro" id="IPR019099">
    <property type="entry name" value="Uncharacterised_PGPGW_TM"/>
</dbReference>
<feature type="transmembrane region" description="Helical" evidence="2">
    <location>
        <begin position="67"/>
        <end position="91"/>
    </location>
</feature>
<dbReference type="EMBL" id="PIPF01000007">
    <property type="protein sequence ID" value="RWU83717.1"/>
    <property type="molecule type" value="Genomic_DNA"/>
</dbReference>
<evidence type="ECO:0000313" key="4">
    <source>
        <dbReference type="EMBL" id="RWU83717.1"/>
    </source>
</evidence>
<feature type="region of interest" description="Disordered" evidence="1">
    <location>
        <begin position="1"/>
        <end position="22"/>
    </location>
</feature>
<dbReference type="STRING" id="1210046.B277_03213"/>
<reference evidence="4 6" key="1">
    <citation type="journal article" date="2009" name="Int. J. Syst. Evol. Microbiol.">
        <title>Janibacter hoylei sp. nov., Bacillus isronensis sp. nov. and Bacillus aryabhattai sp. nov., isolated from cryotubes used for collecting air from the upper atmosphere.</title>
        <authorList>
            <person name="Shivaji S."/>
            <person name="Chaturvedi P."/>
            <person name="Begum Z."/>
            <person name="Pindi P.K."/>
            <person name="Manorama R."/>
            <person name="Padmanaban D.A."/>
            <person name="Shouche Y.S."/>
            <person name="Pawar S."/>
            <person name="Vaishampayan P."/>
            <person name="Dutt C.B."/>
            <person name="Datta G.N."/>
            <person name="Manchanda R.K."/>
            <person name="Rao U.R."/>
            <person name="Bhargava P.M."/>
            <person name="Narlikar J.V."/>
        </authorList>
    </citation>
    <scope>NUCLEOTIDE SEQUENCE [LARGE SCALE GENOMIC DNA]</scope>
    <source>
        <strain evidence="4 6">PVAS-1</strain>
    </source>
</reference>
<comment type="caution">
    <text evidence="3">The sequence shown here is derived from an EMBL/GenBank/DDBJ whole genome shotgun (WGS) entry which is preliminary data.</text>
</comment>
<dbReference type="OrthoDB" id="3295542at2"/>
<dbReference type="AlphaFoldDB" id="K1E0A2"/>
<keyword evidence="2" id="KW-0812">Transmembrane</keyword>
<dbReference type="Proteomes" id="UP000004474">
    <property type="component" value="Unassembled WGS sequence"/>
</dbReference>
<name>K1E0A2_9MICO</name>
<keyword evidence="6" id="KW-1185">Reference proteome</keyword>
<reference evidence="3 5" key="2">
    <citation type="journal article" date="2012" name="J. Bacteriol.">
        <title>Genome Sequence of Janibacter hoylei MTCC8307, Isolated from the Stratospheric Air.</title>
        <authorList>
            <person name="Pawar S.P."/>
            <person name="Dhotre D.P."/>
            <person name="Shetty S.A."/>
            <person name="Chowdhury S.P."/>
            <person name="Chaudhari B.L."/>
            <person name="Shouche Y.S."/>
        </authorList>
    </citation>
    <scope>NUCLEOTIDE SEQUENCE [LARGE SCALE GENOMIC DNA]</scope>
    <source>
        <strain evidence="3 5">PVAS-1</strain>
    </source>
</reference>
<evidence type="ECO:0000256" key="1">
    <source>
        <dbReference type="SAM" id="MobiDB-lite"/>
    </source>
</evidence>
<dbReference type="Proteomes" id="UP000288711">
    <property type="component" value="Unassembled WGS sequence"/>
</dbReference>
<accession>K1E0A2</accession>